<gene>
    <name evidence="4" type="ORF">RHGRI_024975</name>
</gene>
<dbReference type="GO" id="GO:0006457">
    <property type="term" value="P:protein folding"/>
    <property type="evidence" value="ECO:0007669"/>
    <property type="project" value="TreeGrafter"/>
</dbReference>
<dbReference type="Proteomes" id="UP000823749">
    <property type="component" value="Chromosome 8"/>
</dbReference>
<dbReference type="GO" id="GO:0034976">
    <property type="term" value="P:response to endoplasmic reticulum stress"/>
    <property type="evidence" value="ECO:0007669"/>
    <property type="project" value="TreeGrafter"/>
</dbReference>
<evidence type="ECO:0000256" key="2">
    <source>
        <dbReference type="SAM" id="SignalP"/>
    </source>
</evidence>
<dbReference type="SUPFAM" id="SSF52833">
    <property type="entry name" value="Thioredoxin-like"/>
    <property type="match status" value="4"/>
</dbReference>
<feature type="chain" id="PRO_5043630372" description="Thioredoxin domain-containing protein" evidence="2">
    <location>
        <begin position="32"/>
        <end position="553"/>
    </location>
</feature>
<evidence type="ECO:0000256" key="1">
    <source>
        <dbReference type="ARBA" id="ARBA00006347"/>
    </source>
</evidence>
<dbReference type="InterPro" id="IPR036249">
    <property type="entry name" value="Thioredoxin-like_sf"/>
</dbReference>
<comment type="similarity">
    <text evidence="1">Belongs to the protein disulfide isomerase family.</text>
</comment>
<evidence type="ECO:0000259" key="3">
    <source>
        <dbReference type="PROSITE" id="PS51352"/>
    </source>
</evidence>
<dbReference type="InterPro" id="IPR013766">
    <property type="entry name" value="Thioredoxin_domain"/>
</dbReference>
<dbReference type="PANTHER" id="PTHR18929:SF189">
    <property type="entry name" value="PROTEIN DISULFIDE ISOMERASE-LIKE 1-5-RELATED"/>
    <property type="match status" value="1"/>
</dbReference>
<dbReference type="GO" id="GO:0005783">
    <property type="term" value="C:endoplasmic reticulum"/>
    <property type="evidence" value="ECO:0007669"/>
    <property type="project" value="TreeGrafter"/>
</dbReference>
<dbReference type="Pfam" id="PF13848">
    <property type="entry name" value="Thioredoxin_6"/>
    <property type="match status" value="1"/>
</dbReference>
<dbReference type="Pfam" id="PF00085">
    <property type="entry name" value="Thioredoxin"/>
    <property type="match status" value="2"/>
</dbReference>
<accession>A0AAV6JBY2</accession>
<dbReference type="CDD" id="cd02961">
    <property type="entry name" value="PDI_a_family"/>
    <property type="match status" value="1"/>
</dbReference>
<evidence type="ECO:0000313" key="5">
    <source>
        <dbReference type="Proteomes" id="UP000823749"/>
    </source>
</evidence>
<dbReference type="EMBL" id="JACTNZ010000008">
    <property type="protein sequence ID" value="KAG5537700.1"/>
    <property type="molecule type" value="Genomic_DNA"/>
</dbReference>
<dbReference type="CDD" id="cd02981">
    <property type="entry name" value="PDI_b_family"/>
    <property type="match status" value="1"/>
</dbReference>
<keyword evidence="2" id="KW-0732">Signal</keyword>
<organism evidence="4 5">
    <name type="scientific">Rhododendron griersonianum</name>
    <dbReference type="NCBI Taxonomy" id="479676"/>
    <lineage>
        <taxon>Eukaryota</taxon>
        <taxon>Viridiplantae</taxon>
        <taxon>Streptophyta</taxon>
        <taxon>Embryophyta</taxon>
        <taxon>Tracheophyta</taxon>
        <taxon>Spermatophyta</taxon>
        <taxon>Magnoliopsida</taxon>
        <taxon>eudicotyledons</taxon>
        <taxon>Gunneridae</taxon>
        <taxon>Pentapetalae</taxon>
        <taxon>asterids</taxon>
        <taxon>Ericales</taxon>
        <taxon>Ericaceae</taxon>
        <taxon>Ericoideae</taxon>
        <taxon>Rhodoreae</taxon>
        <taxon>Rhododendron</taxon>
    </lineage>
</organism>
<sequence length="553" mass="62162">MYPPKPTSRFIFLTLTLVLLLTLSFTVTSFGDTNVDNDDEDAEGIEELLALDEEAENQENPHVKSPETEVLSKAQKIVIELNQDSTKRVIDANEFVLVLGYAPWCPRSAELMPQFAEAATELKEMGRDVVMAKIDAERYPKAASNLGIKGYPTMLLFVNGSSQAYTGGFTSQEIVIWASKKTGESVIRVNSDIQAKEFLKKHSMFAVGLFEKFEVCEVILQIFAQSGCTMNAGSEYEEFIKAATSHNEIQFVETSEMGVANILFPNMKLSYPFVGLVKSELDRYTTFEGTLKMEDILQFLDVYKFPLVTTVTELNSVRVFSTRIKFQVKVYIFAEADDFKNVVEPLQNVARKFKPKVLFLYIDIKDDNLAKPFLTLLGREEAEETVVAAFDNKISSKYLLESDPTPSKIEEFCSGVLHGTLAPFYKSQPIPDNTEGSIQTIVGKTFDELILSSPQNTFLEVHTPRCITCEATSKKVEKLAKHFKGLDDLTFARIDAYANEHPKLQVNDYPTLLFYPAHDKSNPIKLPSKSSLKDLATLINKNLKTDHKTKDEL</sequence>
<evidence type="ECO:0000313" key="4">
    <source>
        <dbReference type="EMBL" id="KAG5537700.1"/>
    </source>
</evidence>
<dbReference type="Gene3D" id="3.40.30.10">
    <property type="entry name" value="Glutaredoxin"/>
    <property type="match status" value="4"/>
</dbReference>
<dbReference type="GO" id="GO:0003756">
    <property type="term" value="F:protein disulfide isomerase activity"/>
    <property type="evidence" value="ECO:0007669"/>
    <property type="project" value="TreeGrafter"/>
</dbReference>
<feature type="domain" description="Thioredoxin" evidence="3">
    <location>
        <begin position="416"/>
        <end position="544"/>
    </location>
</feature>
<dbReference type="FunFam" id="3.40.30.10:FF:000204">
    <property type="entry name" value="Protein disulfide isomerase-like 1-6"/>
    <property type="match status" value="1"/>
</dbReference>
<name>A0AAV6JBY2_9ERIC</name>
<proteinExistence type="inferred from homology"/>
<comment type="caution">
    <text evidence="4">The sequence shown here is derived from an EMBL/GenBank/DDBJ whole genome shotgun (WGS) entry which is preliminary data.</text>
</comment>
<dbReference type="FunFam" id="3.40.30.10:FF:000201">
    <property type="entry name" value="Protein disulfide isomerase-like 1-5"/>
    <property type="match status" value="1"/>
</dbReference>
<dbReference type="PANTHER" id="PTHR18929">
    <property type="entry name" value="PROTEIN DISULFIDE ISOMERASE"/>
    <property type="match status" value="1"/>
</dbReference>
<reference evidence="4" key="1">
    <citation type="submission" date="2020-08" db="EMBL/GenBank/DDBJ databases">
        <title>Plant Genome Project.</title>
        <authorList>
            <person name="Zhang R.-G."/>
        </authorList>
    </citation>
    <scope>NUCLEOTIDE SEQUENCE</scope>
    <source>
        <strain evidence="4">WSP0</strain>
        <tissue evidence="4">Leaf</tissue>
    </source>
</reference>
<feature type="domain" description="Thioredoxin" evidence="3">
    <location>
        <begin position="49"/>
        <end position="183"/>
    </location>
</feature>
<dbReference type="PROSITE" id="PS51352">
    <property type="entry name" value="THIOREDOXIN_2"/>
    <property type="match status" value="2"/>
</dbReference>
<dbReference type="CDD" id="cd02982">
    <property type="entry name" value="PDI_b'_family"/>
    <property type="match status" value="1"/>
</dbReference>
<protein>
    <recommendedName>
        <fullName evidence="3">Thioredoxin domain-containing protein</fullName>
    </recommendedName>
</protein>
<dbReference type="AlphaFoldDB" id="A0AAV6JBY2"/>
<feature type="signal peptide" evidence="2">
    <location>
        <begin position="1"/>
        <end position="31"/>
    </location>
</feature>
<keyword evidence="5" id="KW-1185">Reference proteome</keyword>